<evidence type="ECO:0000313" key="2">
    <source>
        <dbReference type="EMBL" id="MPC86630.1"/>
    </source>
</evidence>
<accession>A0A5B7IPV7</accession>
<reference evidence="2 3" key="1">
    <citation type="submission" date="2019-05" db="EMBL/GenBank/DDBJ databases">
        <title>Another draft genome of Portunus trituberculatus and its Hox gene families provides insights of decapod evolution.</title>
        <authorList>
            <person name="Jeong J.-H."/>
            <person name="Song I."/>
            <person name="Kim S."/>
            <person name="Choi T."/>
            <person name="Kim D."/>
            <person name="Ryu S."/>
            <person name="Kim W."/>
        </authorList>
    </citation>
    <scope>NUCLEOTIDE SEQUENCE [LARGE SCALE GENOMIC DNA]</scope>
    <source>
        <tissue evidence="2">Muscle</tissue>
    </source>
</reference>
<protein>
    <submittedName>
        <fullName evidence="2">Uncharacterized protein</fullName>
    </submittedName>
</protein>
<evidence type="ECO:0000256" key="1">
    <source>
        <dbReference type="SAM" id="MobiDB-lite"/>
    </source>
</evidence>
<proteinExistence type="predicted"/>
<comment type="caution">
    <text evidence="2">The sequence shown here is derived from an EMBL/GenBank/DDBJ whole genome shotgun (WGS) entry which is preliminary data.</text>
</comment>
<keyword evidence="3" id="KW-1185">Reference proteome</keyword>
<dbReference type="PROSITE" id="PS51257">
    <property type="entry name" value="PROKAR_LIPOPROTEIN"/>
    <property type="match status" value="1"/>
</dbReference>
<organism evidence="2 3">
    <name type="scientific">Portunus trituberculatus</name>
    <name type="common">Swimming crab</name>
    <name type="synonym">Neptunus trituberculatus</name>
    <dbReference type="NCBI Taxonomy" id="210409"/>
    <lineage>
        <taxon>Eukaryota</taxon>
        <taxon>Metazoa</taxon>
        <taxon>Ecdysozoa</taxon>
        <taxon>Arthropoda</taxon>
        <taxon>Crustacea</taxon>
        <taxon>Multicrustacea</taxon>
        <taxon>Malacostraca</taxon>
        <taxon>Eumalacostraca</taxon>
        <taxon>Eucarida</taxon>
        <taxon>Decapoda</taxon>
        <taxon>Pleocyemata</taxon>
        <taxon>Brachyura</taxon>
        <taxon>Eubrachyura</taxon>
        <taxon>Portunoidea</taxon>
        <taxon>Portunidae</taxon>
        <taxon>Portuninae</taxon>
        <taxon>Portunus</taxon>
    </lineage>
</organism>
<evidence type="ECO:0000313" key="3">
    <source>
        <dbReference type="Proteomes" id="UP000324222"/>
    </source>
</evidence>
<dbReference type="EMBL" id="VSRR010072041">
    <property type="protein sequence ID" value="MPC86630.1"/>
    <property type="molecule type" value="Genomic_DNA"/>
</dbReference>
<feature type="region of interest" description="Disordered" evidence="1">
    <location>
        <begin position="62"/>
        <end position="92"/>
    </location>
</feature>
<dbReference type="AlphaFoldDB" id="A0A5B7IPV7"/>
<gene>
    <name evidence="2" type="ORF">E2C01_081465</name>
</gene>
<name>A0A5B7IPV7_PORTR</name>
<sequence>MKFHAIATQLSQRAAALQSKSSPQPAYSLGSCWGSEEGVVRGNMSTTGTTTVLATTSITTGTATATPTTTTKTTTTANASATATTTTTITAT</sequence>
<dbReference type="Proteomes" id="UP000324222">
    <property type="component" value="Unassembled WGS sequence"/>
</dbReference>